<evidence type="ECO:0000256" key="6">
    <source>
        <dbReference type="ARBA" id="ARBA00023136"/>
    </source>
</evidence>
<dbReference type="AlphaFoldDB" id="A0A1I3KZS9"/>
<evidence type="ECO:0000256" key="3">
    <source>
        <dbReference type="ARBA" id="ARBA00022448"/>
    </source>
</evidence>
<organism evidence="10 11">
    <name type="scientific">Myroides guanonis</name>
    <dbReference type="NCBI Taxonomy" id="1150112"/>
    <lineage>
        <taxon>Bacteria</taxon>
        <taxon>Pseudomonadati</taxon>
        <taxon>Bacteroidota</taxon>
        <taxon>Flavobacteriia</taxon>
        <taxon>Flavobacteriales</taxon>
        <taxon>Flavobacteriaceae</taxon>
        <taxon>Myroides</taxon>
    </lineage>
</organism>
<gene>
    <name evidence="10" type="ORF">SAMN04487893_101124</name>
</gene>
<dbReference type="GO" id="GO:0015562">
    <property type="term" value="F:efflux transmembrane transporter activity"/>
    <property type="evidence" value="ECO:0007669"/>
    <property type="project" value="InterPro"/>
</dbReference>
<comment type="subcellular location">
    <subcellularLocation>
        <location evidence="1">Cell outer membrane</location>
    </subcellularLocation>
</comment>
<keyword evidence="5" id="KW-0812">Transmembrane</keyword>
<evidence type="ECO:0000256" key="9">
    <source>
        <dbReference type="SAM" id="SignalP"/>
    </source>
</evidence>
<dbReference type="EMBL" id="FORU01000001">
    <property type="protein sequence ID" value="SFI78031.1"/>
    <property type="molecule type" value="Genomic_DNA"/>
</dbReference>
<proteinExistence type="inferred from homology"/>
<name>A0A1I3KZS9_9FLAO</name>
<evidence type="ECO:0000256" key="1">
    <source>
        <dbReference type="ARBA" id="ARBA00004442"/>
    </source>
</evidence>
<keyword evidence="9" id="KW-0732">Signal</keyword>
<dbReference type="STRING" id="1150112.SAMN04487893_101124"/>
<evidence type="ECO:0000256" key="4">
    <source>
        <dbReference type="ARBA" id="ARBA00022452"/>
    </source>
</evidence>
<protein>
    <submittedName>
        <fullName evidence="10">Outer membrane protein TolC</fullName>
    </submittedName>
</protein>
<accession>A0A1I3KZS9</accession>
<dbReference type="RefSeq" id="WP_090677516.1">
    <property type="nucleotide sequence ID" value="NZ_FORU01000001.1"/>
</dbReference>
<keyword evidence="3" id="KW-0813">Transport</keyword>
<feature type="signal peptide" evidence="9">
    <location>
        <begin position="1"/>
        <end position="23"/>
    </location>
</feature>
<dbReference type="PANTHER" id="PTHR30026">
    <property type="entry name" value="OUTER MEMBRANE PROTEIN TOLC"/>
    <property type="match status" value="1"/>
</dbReference>
<evidence type="ECO:0000256" key="8">
    <source>
        <dbReference type="SAM" id="Coils"/>
    </source>
</evidence>
<feature type="coiled-coil region" evidence="8">
    <location>
        <begin position="382"/>
        <end position="409"/>
    </location>
</feature>
<evidence type="ECO:0000256" key="2">
    <source>
        <dbReference type="ARBA" id="ARBA00007613"/>
    </source>
</evidence>
<dbReference type="InterPro" id="IPR051906">
    <property type="entry name" value="TolC-like"/>
</dbReference>
<dbReference type="Pfam" id="PF02321">
    <property type="entry name" value="OEP"/>
    <property type="match status" value="2"/>
</dbReference>
<dbReference type="Proteomes" id="UP000243887">
    <property type="component" value="Unassembled WGS sequence"/>
</dbReference>
<keyword evidence="11" id="KW-1185">Reference proteome</keyword>
<evidence type="ECO:0000256" key="5">
    <source>
        <dbReference type="ARBA" id="ARBA00022692"/>
    </source>
</evidence>
<evidence type="ECO:0000256" key="7">
    <source>
        <dbReference type="ARBA" id="ARBA00023237"/>
    </source>
</evidence>
<dbReference type="GO" id="GO:0009279">
    <property type="term" value="C:cell outer membrane"/>
    <property type="evidence" value="ECO:0007669"/>
    <property type="project" value="UniProtKB-SubCell"/>
</dbReference>
<dbReference type="SUPFAM" id="SSF56954">
    <property type="entry name" value="Outer membrane efflux proteins (OEP)"/>
    <property type="match status" value="1"/>
</dbReference>
<keyword evidence="4" id="KW-1134">Transmembrane beta strand</keyword>
<evidence type="ECO:0000313" key="11">
    <source>
        <dbReference type="Proteomes" id="UP000243887"/>
    </source>
</evidence>
<dbReference type="OrthoDB" id="654853at2"/>
<dbReference type="Gene3D" id="1.20.1600.10">
    <property type="entry name" value="Outer membrane efflux proteins (OEP)"/>
    <property type="match status" value="1"/>
</dbReference>
<dbReference type="InterPro" id="IPR003423">
    <property type="entry name" value="OMP_efflux"/>
</dbReference>
<comment type="similarity">
    <text evidence="2">Belongs to the outer membrane factor (OMF) (TC 1.B.17) family.</text>
</comment>
<dbReference type="GO" id="GO:1990281">
    <property type="term" value="C:efflux pump complex"/>
    <property type="evidence" value="ECO:0007669"/>
    <property type="project" value="TreeGrafter"/>
</dbReference>
<dbReference type="GO" id="GO:0015288">
    <property type="term" value="F:porin activity"/>
    <property type="evidence" value="ECO:0007669"/>
    <property type="project" value="TreeGrafter"/>
</dbReference>
<evidence type="ECO:0000313" key="10">
    <source>
        <dbReference type="EMBL" id="SFI78031.1"/>
    </source>
</evidence>
<keyword evidence="8" id="KW-0175">Coiled coil</keyword>
<sequence>MIKHIMATALLWLALVETCSIYAQQQTEKHTLGNLWPKVEDNYPGIRSKMAAIDASKLNEKAVKSARLPQIKAQLQNTYGSYEGSSGAFFSQPGMFNVNGSTFALEGSSAATNSFGSATIELELFSFGKLHKQNEAAEMLYNKAISEKDAYLLNLKKILSTRYIALLYNETKLNWTEKNVERLDLIRKITSGLSASGLRPAADSLLASSSYMQVLGDFDKWEGFKNASIIKLLELYGEEIFDYTSSIDRFNNPPIYNLYQRDTVSLLHPILESLDNQSEYYSLSGKVLKRESLPSINLMGGYAYRGTGINPDGTVSNAWKDGFGNTTNNYLVGIGITWNITNLRTNNLKGEALIKEAESAKLLHTQYKQAMQADLSASQAKILHQYEQLQKANQAVNQAQNAYEMYLARYKSGLITLSELLQIQLLLEQAESSHIEASLDYWTLLAYEAELTADFDFLFNNL</sequence>
<keyword evidence="7" id="KW-0998">Cell outer membrane</keyword>
<reference evidence="11" key="1">
    <citation type="submission" date="2016-10" db="EMBL/GenBank/DDBJ databases">
        <authorList>
            <person name="Varghese N."/>
            <person name="Submissions S."/>
        </authorList>
    </citation>
    <scope>NUCLEOTIDE SEQUENCE [LARGE SCALE GENOMIC DNA]</scope>
    <source>
        <strain evidence="11">DSM 26542</strain>
    </source>
</reference>
<dbReference type="PANTHER" id="PTHR30026:SF20">
    <property type="entry name" value="OUTER MEMBRANE PROTEIN TOLC"/>
    <property type="match status" value="1"/>
</dbReference>
<keyword evidence="6" id="KW-0472">Membrane</keyword>
<feature type="chain" id="PRO_5017349436" evidence="9">
    <location>
        <begin position="24"/>
        <end position="462"/>
    </location>
</feature>